<gene>
    <name evidence="2" type="ORF">CLRAG_34110</name>
</gene>
<dbReference type="Gene3D" id="3.90.420.10">
    <property type="entry name" value="Oxidoreductase, molybdopterin-binding domain"/>
    <property type="match status" value="1"/>
</dbReference>
<dbReference type="InterPro" id="IPR000572">
    <property type="entry name" value="OxRdtase_Mopterin-bd_dom"/>
</dbReference>
<dbReference type="EMBL" id="LROS01000055">
    <property type="protein sequence ID" value="OBR90763.1"/>
    <property type="molecule type" value="Genomic_DNA"/>
</dbReference>
<proteinExistence type="predicted"/>
<name>A0A1A6AL98_9CLOT</name>
<dbReference type="Proteomes" id="UP000093954">
    <property type="component" value="Unassembled WGS sequence"/>
</dbReference>
<dbReference type="PATRIC" id="fig|1353534.3.peg.3473"/>
<dbReference type="Pfam" id="PF00174">
    <property type="entry name" value="Oxidored_molyb"/>
    <property type="match status" value="1"/>
</dbReference>
<reference evidence="2 3" key="1">
    <citation type="journal article" date="2012" name="Front. Microbiol.">
        <title>Draft Genome Sequence of the Virulent Strain 01-B526 of the Fish Pathogen Aeromonas salmonicida.</title>
        <authorList>
            <person name="Charette S.J."/>
            <person name="Brochu F."/>
            <person name="Boyle B."/>
            <person name="Filion G."/>
            <person name="Tanaka K.H."/>
            <person name="Derome N."/>
        </authorList>
    </citation>
    <scope>NUCLEOTIDE SEQUENCE [LARGE SCALE GENOMIC DNA]</scope>
    <source>
        <strain evidence="2 3">P11</strain>
    </source>
</reference>
<dbReference type="InterPro" id="IPR036374">
    <property type="entry name" value="OxRdtase_Mopterin-bd_sf"/>
</dbReference>
<keyword evidence="3" id="KW-1185">Reference proteome</keyword>
<evidence type="ECO:0000313" key="2">
    <source>
        <dbReference type="EMBL" id="OBR90763.1"/>
    </source>
</evidence>
<sequence>MHKFKKLYLLAVIILILIGIVVCKNLINPLSEGKNTTLSYDNQKILIHGLKDTDFEVSIKDLRQLDTVTKRGEATRSNGEEVSLKATGPLLDTFLSKYGKKQKNFTTIRFIAKDNYSIAVPSDILNSRQIIMAYIIDGKPLKEDQPLHIVIPGERAMYWVKMLKQVDFETGENVKSCRKVVFLETASSNMSQEDYKYYDSIDKAIKTKDLIKKYANINDSTVKNVSMVAGDGLRKNETKENFLSAYIKITGKDAPKFMAPQFPQGMHVRDLMFINYGDAAVFSISQGNKVLKQTGIDDIHGIDFSEIIKQVGMTNAKGYKLTNLNGTSIQLTPDELSEGVIYLKEGKTVAFSTGVNGKNNMDNLLSIEAIQ</sequence>
<evidence type="ECO:0000313" key="3">
    <source>
        <dbReference type="Proteomes" id="UP000093954"/>
    </source>
</evidence>
<accession>A0A1A6AL98</accession>
<dbReference type="RefSeq" id="WP_065079484.1">
    <property type="nucleotide sequence ID" value="NZ_LROS01000055.1"/>
</dbReference>
<dbReference type="SUPFAM" id="SSF56524">
    <property type="entry name" value="Oxidoreductase molybdopterin-binding domain"/>
    <property type="match status" value="1"/>
</dbReference>
<organism evidence="2 3">
    <name type="scientific">Clostridium ragsdalei P11</name>
    <dbReference type="NCBI Taxonomy" id="1353534"/>
    <lineage>
        <taxon>Bacteria</taxon>
        <taxon>Bacillati</taxon>
        <taxon>Bacillota</taxon>
        <taxon>Clostridia</taxon>
        <taxon>Eubacteriales</taxon>
        <taxon>Clostridiaceae</taxon>
        <taxon>Clostridium</taxon>
    </lineage>
</organism>
<dbReference type="AlphaFoldDB" id="A0A1A6AL98"/>
<evidence type="ECO:0000259" key="1">
    <source>
        <dbReference type="Pfam" id="PF00174"/>
    </source>
</evidence>
<comment type="caution">
    <text evidence="2">The sequence shown here is derived from an EMBL/GenBank/DDBJ whole genome shotgun (WGS) entry which is preliminary data.</text>
</comment>
<protein>
    <submittedName>
        <fullName evidence="2">Oxidoreductase molybdopterin binding domain protein</fullName>
    </submittedName>
</protein>
<feature type="domain" description="Oxidoreductase molybdopterin-binding" evidence="1">
    <location>
        <begin position="42"/>
        <end position="172"/>
    </location>
</feature>